<reference evidence="2 3" key="1">
    <citation type="submission" date="2019-02" db="EMBL/GenBank/DDBJ databases">
        <title>Deep-cultivation of Planctomycetes and their phenomic and genomic characterization uncovers novel biology.</title>
        <authorList>
            <person name="Wiegand S."/>
            <person name="Jogler M."/>
            <person name="Boedeker C."/>
            <person name="Pinto D."/>
            <person name="Vollmers J."/>
            <person name="Rivas-Marin E."/>
            <person name="Kohn T."/>
            <person name="Peeters S.H."/>
            <person name="Heuer A."/>
            <person name="Rast P."/>
            <person name="Oberbeckmann S."/>
            <person name="Bunk B."/>
            <person name="Jeske O."/>
            <person name="Meyerdierks A."/>
            <person name="Storesund J.E."/>
            <person name="Kallscheuer N."/>
            <person name="Luecker S."/>
            <person name="Lage O.M."/>
            <person name="Pohl T."/>
            <person name="Merkel B.J."/>
            <person name="Hornburger P."/>
            <person name="Mueller R.-W."/>
            <person name="Bruemmer F."/>
            <person name="Labrenz M."/>
            <person name="Spormann A.M."/>
            <person name="Op den Camp H."/>
            <person name="Overmann J."/>
            <person name="Amann R."/>
            <person name="Jetten M.S.M."/>
            <person name="Mascher T."/>
            <person name="Medema M.H."/>
            <person name="Devos D.P."/>
            <person name="Kaster A.-K."/>
            <person name="Ovreas L."/>
            <person name="Rohde M."/>
            <person name="Galperin M.Y."/>
            <person name="Jogler C."/>
        </authorList>
    </citation>
    <scope>NUCLEOTIDE SEQUENCE [LARGE SCALE GENOMIC DNA]</scope>
    <source>
        <strain evidence="2 3">Pan44</strain>
    </source>
</reference>
<dbReference type="AlphaFoldDB" id="A0A517S9U7"/>
<dbReference type="InterPro" id="IPR029055">
    <property type="entry name" value="Ntn_hydrolases_N"/>
</dbReference>
<organism evidence="2 3">
    <name type="scientific">Caulifigura coniformis</name>
    <dbReference type="NCBI Taxonomy" id="2527983"/>
    <lineage>
        <taxon>Bacteria</taxon>
        <taxon>Pseudomonadati</taxon>
        <taxon>Planctomycetota</taxon>
        <taxon>Planctomycetia</taxon>
        <taxon>Planctomycetales</taxon>
        <taxon>Planctomycetaceae</taxon>
        <taxon>Caulifigura</taxon>
    </lineage>
</organism>
<name>A0A517S9U7_9PLAN</name>
<dbReference type="OrthoDB" id="238427at2"/>
<feature type="chain" id="PRO_5021973195" description="Acyl-coenzyme A:6-aminopenicillanic acid acyl-transferase" evidence="1">
    <location>
        <begin position="26"/>
        <end position="415"/>
    </location>
</feature>
<dbReference type="Proteomes" id="UP000315700">
    <property type="component" value="Chromosome"/>
</dbReference>
<evidence type="ECO:0000313" key="2">
    <source>
        <dbReference type="EMBL" id="QDT52907.1"/>
    </source>
</evidence>
<evidence type="ECO:0008006" key="4">
    <source>
        <dbReference type="Google" id="ProtNLM"/>
    </source>
</evidence>
<evidence type="ECO:0000256" key="1">
    <source>
        <dbReference type="SAM" id="SignalP"/>
    </source>
</evidence>
<dbReference type="EMBL" id="CP036271">
    <property type="protein sequence ID" value="QDT52907.1"/>
    <property type="molecule type" value="Genomic_DNA"/>
</dbReference>
<dbReference type="InParanoid" id="A0A517S9U7"/>
<keyword evidence="1" id="KW-0732">Signal</keyword>
<gene>
    <name evidence="2" type="ORF">Pan44_09200</name>
</gene>
<feature type="signal peptide" evidence="1">
    <location>
        <begin position="1"/>
        <end position="25"/>
    </location>
</feature>
<dbReference type="RefSeq" id="WP_145027651.1">
    <property type="nucleotide sequence ID" value="NZ_CP036271.1"/>
</dbReference>
<dbReference type="Gene3D" id="3.60.60.10">
    <property type="entry name" value="Penicillin V Acylase, Chain A"/>
    <property type="match status" value="1"/>
</dbReference>
<accession>A0A517S9U7</accession>
<protein>
    <recommendedName>
        <fullName evidence="4">Acyl-coenzyme A:6-aminopenicillanic acid acyl-transferase</fullName>
    </recommendedName>
</protein>
<dbReference type="KEGG" id="ccos:Pan44_09200"/>
<keyword evidence="3" id="KW-1185">Reference proteome</keyword>
<dbReference type="SUPFAM" id="SSF56235">
    <property type="entry name" value="N-terminal nucleophile aminohydrolases (Ntn hydrolases)"/>
    <property type="match status" value="1"/>
</dbReference>
<evidence type="ECO:0000313" key="3">
    <source>
        <dbReference type="Proteomes" id="UP000315700"/>
    </source>
</evidence>
<sequence precursor="true">MTSRFRIWLTVLSAFLVLPSGPVQACTTAVISGRATADGRPILWKNRDINTTKNEVAFITSGKYAVTAQVNAGGKRSIWMGVNSAGLCIENSMCKDLIGPKGIKGPGNGEFMLRALQNCATVDEVQQFLEKTNASGRTTSGAFGVIDAQGGAALFECAFDKYVKYDANDPKVAPEGIIVRSNFSCTGQGIPSPPPTEKLGALYSAERYKRAAAILIPEAGKVDVKLLLRACARDLASADGVPYAGTVNGAPGELPEFIPTTNTISRTSTVSWAVFHGVKAGENPLLTTMWVGLGDPKFSAAVPCWVATGSVAEELSGKEGSPICLAVNELRARFYTKEPDGVRTRGLEQVWRTLWPLEDELVERTAAKLSTWRESGVDPQSMQALHTSASEQVLANVKGLLQAQPAPAAVPARTQ</sequence>
<proteinExistence type="predicted"/>